<dbReference type="RefSeq" id="WP_310765261.1">
    <property type="nucleotide sequence ID" value="NZ_CP134050.1"/>
</dbReference>
<organism evidence="2 3">
    <name type="scientific">Brevibacillus brevis</name>
    <name type="common">Bacillus brevis</name>
    <dbReference type="NCBI Taxonomy" id="1393"/>
    <lineage>
        <taxon>Bacteria</taxon>
        <taxon>Bacillati</taxon>
        <taxon>Bacillota</taxon>
        <taxon>Bacilli</taxon>
        <taxon>Bacillales</taxon>
        <taxon>Paenibacillaceae</taxon>
        <taxon>Brevibacillus</taxon>
    </lineage>
</organism>
<dbReference type="InterPro" id="IPR000182">
    <property type="entry name" value="GNAT_dom"/>
</dbReference>
<gene>
    <name evidence="2" type="ORF">RGB73_23950</name>
</gene>
<dbReference type="EMBL" id="CP134050">
    <property type="protein sequence ID" value="WNC13709.1"/>
    <property type="molecule type" value="Genomic_DNA"/>
</dbReference>
<evidence type="ECO:0000259" key="1">
    <source>
        <dbReference type="PROSITE" id="PS51186"/>
    </source>
</evidence>
<evidence type="ECO:0000313" key="3">
    <source>
        <dbReference type="Proteomes" id="UP001256827"/>
    </source>
</evidence>
<keyword evidence="3" id="KW-1185">Reference proteome</keyword>
<dbReference type="Proteomes" id="UP001256827">
    <property type="component" value="Chromosome"/>
</dbReference>
<dbReference type="PROSITE" id="PS51186">
    <property type="entry name" value="GNAT"/>
    <property type="match status" value="1"/>
</dbReference>
<accession>A0ABY9T2K1</accession>
<name>A0ABY9T2K1_BREBE</name>
<dbReference type="InterPro" id="IPR016181">
    <property type="entry name" value="Acyl_CoA_acyltransferase"/>
</dbReference>
<dbReference type="CDD" id="cd04301">
    <property type="entry name" value="NAT_SF"/>
    <property type="match status" value="1"/>
</dbReference>
<protein>
    <submittedName>
        <fullName evidence="2">GNAT family N-acetyltransferase</fullName>
    </submittedName>
</protein>
<dbReference type="Gene3D" id="3.40.630.30">
    <property type="match status" value="1"/>
</dbReference>
<feature type="domain" description="N-acetyltransferase" evidence="1">
    <location>
        <begin position="177"/>
        <end position="317"/>
    </location>
</feature>
<reference evidence="2 3" key="1">
    <citation type="submission" date="2023-09" db="EMBL/GenBank/DDBJ databases">
        <title>Complete Genome and Methylome dissection of Bacillus brevis NEB573 original source of BbsI restriction endonuclease.</title>
        <authorList>
            <person name="Fomenkov A."/>
            <person name="Roberts R.D."/>
        </authorList>
    </citation>
    <scope>NUCLEOTIDE SEQUENCE [LARGE SCALE GENOMIC DNA]</scope>
    <source>
        <strain evidence="2 3">NEB573</strain>
    </source>
</reference>
<sequence>MITVRPIHADEIEAFAAIGSDSEEIRSSVRTYVKDMLERGAMRLDWCFVLEENGNRCGRAAYWTLPGHDKPLDVVLWELPWHREDCLTLAKSLFEDMFVRLLEHNCTQVGYILDSPSMAPQWQSFPESRQKILAALGFQLQRETCRFERHIGIEDTASKGNLTYRTLPEVGEEAFVEAILQVSQSTGDRYISRERETKGAKTQAWEMFRELQRMDYDQDWWQLAYDVDGQLVGFVMPTKAPAFATIGYIGVVPEQRGRGHIDSLLHRVSVILGAANETYLRADTDIGNTPMAKAFERAGYRHFANRQEYSLSLRHPG</sequence>
<dbReference type="SUPFAM" id="SSF55729">
    <property type="entry name" value="Acyl-CoA N-acyltransferases (Nat)"/>
    <property type="match status" value="1"/>
</dbReference>
<dbReference type="Pfam" id="PF00583">
    <property type="entry name" value="Acetyltransf_1"/>
    <property type="match status" value="1"/>
</dbReference>
<evidence type="ECO:0000313" key="2">
    <source>
        <dbReference type="EMBL" id="WNC13709.1"/>
    </source>
</evidence>
<proteinExistence type="predicted"/>